<proteinExistence type="predicted"/>
<dbReference type="InterPro" id="IPR029127">
    <property type="entry name" value="MvaI_BcnI"/>
</dbReference>
<gene>
    <name evidence="2" type="ORF">COS38_03160</name>
</gene>
<name>A0A2M7CHN3_9BACT</name>
<feature type="domain" description="MvaI/BcnI restriction endonuclease" evidence="1">
    <location>
        <begin position="2"/>
        <end position="69"/>
    </location>
</feature>
<dbReference type="Gene3D" id="3.30.70.3570">
    <property type="entry name" value="MvaI/BcnI restriction endonuclease, recognition domain"/>
    <property type="match status" value="1"/>
</dbReference>
<accession>A0A2M7CHN3</accession>
<feature type="non-terminal residue" evidence="2">
    <location>
        <position position="1"/>
    </location>
</feature>
<organism evidence="2 3">
    <name type="scientific">Candidatus Berkelbacteria bacterium CG03_land_8_20_14_0_80_40_36</name>
    <dbReference type="NCBI Taxonomy" id="1974509"/>
    <lineage>
        <taxon>Bacteria</taxon>
        <taxon>Candidatus Berkelbacteria</taxon>
    </lineage>
</organism>
<dbReference type="AlphaFoldDB" id="A0A2M7CHN3"/>
<protein>
    <submittedName>
        <fullName evidence="2">Glycosyl hydrolase</fullName>
    </submittedName>
</protein>
<dbReference type="EMBL" id="PEUM01000092">
    <property type="protein sequence ID" value="PIV25145.1"/>
    <property type="molecule type" value="Genomic_DNA"/>
</dbReference>
<dbReference type="GO" id="GO:0016787">
    <property type="term" value="F:hydrolase activity"/>
    <property type="evidence" value="ECO:0007669"/>
    <property type="project" value="UniProtKB-KW"/>
</dbReference>
<evidence type="ECO:0000313" key="2">
    <source>
        <dbReference type="EMBL" id="PIV25145.1"/>
    </source>
</evidence>
<dbReference type="Proteomes" id="UP000229966">
    <property type="component" value="Unassembled WGS sequence"/>
</dbReference>
<keyword evidence="2" id="KW-0378">Hydrolase</keyword>
<evidence type="ECO:0000259" key="1">
    <source>
        <dbReference type="Pfam" id="PF15515"/>
    </source>
</evidence>
<evidence type="ECO:0000313" key="3">
    <source>
        <dbReference type="Proteomes" id="UP000229966"/>
    </source>
</evidence>
<dbReference type="Pfam" id="PF15515">
    <property type="entry name" value="MvaI_BcnI"/>
    <property type="match status" value="1"/>
</dbReference>
<dbReference type="InterPro" id="IPR043005">
    <property type="entry name" value="MvaI_BcnI_rec"/>
</dbReference>
<reference evidence="3" key="1">
    <citation type="submission" date="2017-09" db="EMBL/GenBank/DDBJ databases">
        <title>Depth-based differentiation of microbial function through sediment-hosted aquifers and enrichment of novel symbionts in the deep terrestrial subsurface.</title>
        <authorList>
            <person name="Probst A.J."/>
            <person name="Ladd B."/>
            <person name="Jarett J.K."/>
            <person name="Geller-Mcgrath D.E."/>
            <person name="Sieber C.M.K."/>
            <person name="Emerson J.B."/>
            <person name="Anantharaman K."/>
            <person name="Thomas B.C."/>
            <person name="Malmstrom R."/>
            <person name="Stieglmeier M."/>
            <person name="Klingl A."/>
            <person name="Woyke T."/>
            <person name="Ryan C.M."/>
            <person name="Banfield J.F."/>
        </authorList>
    </citation>
    <scope>NUCLEOTIDE SEQUENCE [LARGE SCALE GENOMIC DNA]</scope>
</reference>
<sequence length="76" mass="9016">RKTKNEKFHFTEAYLLSNLNINKFKSAVESDKLKIDIRIGVYRSGKNKGKYHDHGTGFRINKRDFLHLFDNFTQII</sequence>
<comment type="caution">
    <text evidence="2">The sequence shown here is derived from an EMBL/GenBank/DDBJ whole genome shotgun (WGS) entry which is preliminary data.</text>
</comment>